<evidence type="ECO:0000256" key="1">
    <source>
        <dbReference type="SAM" id="MobiDB-lite"/>
    </source>
</evidence>
<gene>
    <name evidence="2" type="primary">TEX52</name>
</gene>
<dbReference type="PANTHER" id="PTHR35156">
    <property type="entry name" value="TESTIS-EXPRESSED PROTEIN 52"/>
    <property type="match status" value="1"/>
</dbReference>
<dbReference type="RefSeq" id="XP_064140800.1">
    <property type="nucleotide sequence ID" value="XM_064284730.1"/>
</dbReference>
<dbReference type="CTD" id="101929469"/>
<dbReference type="HOGENOM" id="CLU_087011_0_0_1"/>
<dbReference type="InParanoid" id="G3SRA0"/>
<dbReference type="InterPro" id="IPR029206">
    <property type="entry name" value="DUF4532"/>
</dbReference>
<dbReference type="OMA" id="QHTWGFH"/>
<dbReference type="AlphaFoldDB" id="G3SRA0"/>
<dbReference type="eggNOG" id="ENOG502S25Y">
    <property type="taxonomic scope" value="Eukaryota"/>
</dbReference>
<organism evidence="2 3">
    <name type="scientific">Loxodonta africana</name>
    <name type="common">African elephant</name>
    <dbReference type="NCBI Taxonomy" id="9785"/>
    <lineage>
        <taxon>Eukaryota</taxon>
        <taxon>Metazoa</taxon>
        <taxon>Chordata</taxon>
        <taxon>Craniata</taxon>
        <taxon>Vertebrata</taxon>
        <taxon>Euteleostomi</taxon>
        <taxon>Mammalia</taxon>
        <taxon>Eutheria</taxon>
        <taxon>Afrotheria</taxon>
        <taxon>Proboscidea</taxon>
        <taxon>Elephantidae</taxon>
        <taxon>Loxodonta</taxon>
    </lineage>
</organism>
<dbReference type="GeneTree" id="ENSGT00390000006066"/>
<dbReference type="Proteomes" id="UP000007646">
    <property type="component" value="Unassembled WGS sequence"/>
</dbReference>
<proteinExistence type="predicted"/>
<name>G3SRA0_LOXAF</name>
<protein>
    <submittedName>
        <fullName evidence="2">Testis expressed 52</fullName>
    </submittedName>
</protein>
<dbReference type="Ensembl" id="ENSLAFT00000002855.3">
    <property type="protein sequence ID" value="ENSLAFP00000002388.3"/>
    <property type="gene ID" value="ENSLAFG00000002855.3"/>
</dbReference>
<dbReference type="PANTHER" id="PTHR35156:SF1">
    <property type="entry name" value="TESTIS-EXPRESSED PROTEIN 52"/>
    <property type="match status" value="1"/>
</dbReference>
<dbReference type="GeneID" id="135231253"/>
<reference evidence="2" key="2">
    <citation type="submission" date="2025-08" db="UniProtKB">
        <authorList>
            <consortium name="Ensembl"/>
        </authorList>
    </citation>
    <scope>IDENTIFICATION</scope>
    <source>
        <strain evidence="2">Isolate ISIS603380</strain>
    </source>
</reference>
<feature type="region of interest" description="Disordered" evidence="1">
    <location>
        <begin position="1"/>
        <end position="20"/>
    </location>
</feature>
<accession>G3SRA0</accession>
<reference evidence="2" key="3">
    <citation type="submission" date="2025-09" db="UniProtKB">
        <authorList>
            <consortium name="Ensembl"/>
        </authorList>
    </citation>
    <scope>IDENTIFICATION</scope>
    <source>
        <strain evidence="2">Isolate ISIS603380</strain>
    </source>
</reference>
<dbReference type="Pfam" id="PF15046">
    <property type="entry name" value="DUF4532"/>
    <property type="match status" value="1"/>
</dbReference>
<evidence type="ECO:0000313" key="2">
    <source>
        <dbReference type="Ensembl" id="ENSLAFP00000002388.3"/>
    </source>
</evidence>
<keyword evidence="3" id="KW-1185">Reference proteome</keyword>
<reference evidence="2 3" key="1">
    <citation type="submission" date="2009-06" db="EMBL/GenBank/DDBJ databases">
        <title>The Genome Sequence of Loxodonta africana (African elephant).</title>
        <authorList>
            <person name="Di Palma F."/>
            <person name="Heiman D."/>
            <person name="Young S."/>
            <person name="Johnson J."/>
            <person name="Lander E.S."/>
            <person name="Lindblad-Toh K."/>
        </authorList>
    </citation>
    <scope>NUCLEOTIDE SEQUENCE [LARGE SCALE GENOMIC DNA]</scope>
    <source>
        <strain evidence="2 3">Isolate ISIS603380</strain>
    </source>
</reference>
<sequence>MASNPRRIPPGGQKSGPSSVREPFLQMVHSNESFPAFQTWTQHDNFLLPSESWELPGFTRQAYHQLALKLPPYTEIKSKVRQCLTYPAENASQHTWGFHTWLDVGRLPATFPTRPDVPYDSNVWRWLTNSRAHHQPPAKPPIPPPSWMGKNSFLTFICCTPIFVDANRKNQVILRTVKELKEVEKLKLRSEVRAPPLDVHGNILPPENFKKYQHISAGGRFEPRGLQLMPNPLPNDLTKSWPCPNPLPHYQEKKLKLAVLPSAPLSQDLVRNYQTLIKDRVALPLYYLSTAKPGKTSTRKRRCGHI</sequence>
<evidence type="ECO:0000313" key="3">
    <source>
        <dbReference type="Proteomes" id="UP000007646"/>
    </source>
</evidence>